<protein>
    <recommendedName>
        <fullName evidence="3">IS110 family transposase</fullName>
    </recommendedName>
</protein>
<dbReference type="Proteomes" id="UP000287374">
    <property type="component" value="Unassembled WGS sequence"/>
</dbReference>
<dbReference type="EMBL" id="RZGX01000013">
    <property type="protein sequence ID" value="RUR21966.1"/>
    <property type="molecule type" value="Genomic_DNA"/>
</dbReference>
<sequence length="64" mass="7174">TKSIGKASDFQAQSAKHTSVLSIVFLGRRALKKAITISQEFFEKLLSMLYQCAIQNQQESPHYG</sequence>
<evidence type="ECO:0000313" key="2">
    <source>
        <dbReference type="Proteomes" id="UP000287374"/>
    </source>
</evidence>
<comment type="caution">
    <text evidence="1">The sequence shown here is derived from an EMBL/GenBank/DDBJ whole genome shotgun (WGS) entry which is preliminary data.</text>
</comment>
<proteinExistence type="predicted"/>
<feature type="non-terminal residue" evidence="1">
    <location>
        <position position="1"/>
    </location>
</feature>
<name>A0ABY0CHC8_9GAMM</name>
<evidence type="ECO:0000313" key="1">
    <source>
        <dbReference type="EMBL" id="RUR21966.1"/>
    </source>
</evidence>
<keyword evidence="2" id="KW-1185">Reference proteome</keyword>
<evidence type="ECO:0008006" key="3">
    <source>
        <dbReference type="Google" id="ProtNLM"/>
    </source>
</evidence>
<reference evidence="1 2" key="1">
    <citation type="submission" date="2018-12" db="EMBL/GenBank/DDBJ databases">
        <title>Legionella sp,whole genome shotgun sequence.</title>
        <authorList>
            <person name="Wu H."/>
        </authorList>
    </citation>
    <scope>NUCLEOTIDE SEQUENCE [LARGE SCALE GENOMIC DNA]</scope>
    <source>
        <strain evidence="2">km489</strain>
    </source>
</reference>
<accession>A0ABY0CHC8</accession>
<organism evidence="1 2">
    <name type="scientific">Legionella qingyii</name>
    <dbReference type="NCBI Taxonomy" id="2184757"/>
    <lineage>
        <taxon>Bacteria</taxon>
        <taxon>Pseudomonadati</taxon>
        <taxon>Pseudomonadota</taxon>
        <taxon>Gammaproteobacteria</taxon>
        <taxon>Legionellales</taxon>
        <taxon>Legionellaceae</taxon>
        <taxon>Legionella</taxon>
    </lineage>
</organism>
<dbReference type="RefSeq" id="WP_126955512.1">
    <property type="nucleotide sequence ID" value="NZ_RZGW01000011.1"/>
</dbReference>
<gene>
    <name evidence="1" type="ORF">ELY20_10375</name>
</gene>